<evidence type="ECO:0000313" key="2">
    <source>
        <dbReference type="Proteomes" id="UP001595990"/>
    </source>
</evidence>
<reference evidence="2" key="1">
    <citation type="journal article" date="2019" name="Int. J. Syst. Evol. Microbiol.">
        <title>The Global Catalogue of Microorganisms (GCM) 10K type strain sequencing project: providing services to taxonomists for standard genome sequencing and annotation.</title>
        <authorList>
            <consortium name="The Broad Institute Genomics Platform"/>
            <consortium name="The Broad Institute Genome Sequencing Center for Infectious Disease"/>
            <person name="Wu L."/>
            <person name="Ma J."/>
        </authorList>
    </citation>
    <scope>NUCLEOTIDE SEQUENCE [LARGE SCALE GENOMIC DNA]</scope>
    <source>
        <strain evidence="2">CECT 8064</strain>
    </source>
</reference>
<dbReference type="Proteomes" id="UP001595990">
    <property type="component" value="Unassembled WGS sequence"/>
</dbReference>
<accession>A0ABV9BWR2</accession>
<protein>
    <submittedName>
        <fullName evidence="1">Uncharacterized protein</fullName>
    </submittedName>
</protein>
<comment type="caution">
    <text evidence="1">The sequence shown here is derived from an EMBL/GenBank/DDBJ whole genome shotgun (WGS) entry which is preliminary data.</text>
</comment>
<sequence length="178" mass="19278">MDSEEGLVTAFTEAIQKRFGAMQYLNAHRKDADASTVAQIAQDAADLATSNLSWHLALEPSITASALASELDVPAQFVIEKVQNGRLVGLHGRHETFLPLWQFLPGQPGKEPTAVVIEVLNVFVEALGEAFSPELVVLWAATGQPELNGREPRAVVEKEAYTEKLIWSAKCAVAGLTQ</sequence>
<proteinExistence type="predicted"/>
<gene>
    <name evidence="1" type="ORF">ACFPEN_36330</name>
</gene>
<organism evidence="1 2">
    <name type="scientific">Streptomyces ehimensis</name>
    <dbReference type="NCBI Taxonomy" id="68195"/>
    <lineage>
        <taxon>Bacteria</taxon>
        <taxon>Bacillati</taxon>
        <taxon>Actinomycetota</taxon>
        <taxon>Actinomycetes</taxon>
        <taxon>Kitasatosporales</taxon>
        <taxon>Streptomycetaceae</taxon>
        <taxon>Streptomyces</taxon>
    </lineage>
</organism>
<keyword evidence="2" id="KW-1185">Reference proteome</keyword>
<name>A0ABV9BWR2_9ACTN</name>
<evidence type="ECO:0000313" key="1">
    <source>
        <dbReference type="EMBL" id="MFC4518323.1"/>
    </source>
</evidence>
<dbReference type="RefSeq" id="WP_417924589.1">
    <property type="nucleotide sequence ID" value="NZ_JBHSFS010000043.1"/>
</dbReference>
<dbReference type="EMBL" id="JBHSFS010000043">
    <property type="protein sequence ID" value="MFC4518323.1"/>
    <property type="molecule type" value="Genomic_DNA"/>
</dbReference>